<reference evidence="2 3" key="1">
    <citation type="journal article" date="2015" name="Genome Announc.">
        <title>Complete Genome Sequence of Cupriavidus basilensis 4G11, Isolated from the Oak Ridge Field Research Center Site.</title>
        <authorList>
            <person name="Ray J."/>
            <person name="Waters R.J."/>
            <person name="Skerker J.M."/>
            <person name="Kuehl J.V."/>
            <person name="Price M.N."/>
            <person name="Huang J."/>
            <person name="Chakraborty R."/>
            <person name="Arkin A.P."/>
            <person name="Deutschbauer A."/>
        </authorList>
    </citation>
    <scope>NUCLEOTIDE SEQUENCE [LARGE SCALE GENOMIC DNA]</scope>
    <source>
        <strain evidence="2">4G11</strain>
    </source>
</reference>
<dbReference type="KEGG" id="cbw:RR42_s2929"/>
<sequence length="53" mass="6124">MRFTSHQIGSIHAKKHYPGRPFRAPPAGKTSNDTQQERSESTHFAQVREETRM</sequence>
<dbReference type="EMBL" id="CP010537">
    <property type="protein sequence ID" value="AJG24510.1"/>
    <property type="molecule type" value="Genomic_DNA"/>
</dbReference>
<feature type="compositionally biased region" description="Basic and acidic residues" evidence="1">
    <location>
        <begin position="35"/>
        <end position="53"/>
    </location>
</feature>
<proteinExistence type="predicted"/>
<organism evidence="2 3">
    <name type="scientific">Cupriavidus basilensis</name>
    <dbReference type="NCBI Taxonomy" id="68895"/>
    <lineage>
        <taxon>Bacteria</taxon>
        <taxon>Pseudomonadati</taxon>
        <taxon>Pseudomonadota</taxon>
        <taxon>Betaproteobacteria</taxon>
        <taxon>Burkholderiales</taxon>
        <taxon>Burkholderiaceae</taxon>
        <taxon>Cupriavidus</taxon>
    </lineage>
</organism>
<feature type="region of interest" description="Disordered" evidence="1">
    <location>
        <begin position="1"/>
        <end position="53"/>
    </location>
</feature>
<evidence type="ECO:0000313" key="3">
    <source>
        <dbReference type="Proteomes" id="UP000031843"/>
    </source>
</evidence>
<dbReference type="Proteomes" id="UP000031843">
    <property type="component" value="Chromosome secondary"/>
</dbReference>
<name>A0A0C4YPU1_9BURK</name>
<dbReference type="AlphaFoldDB" id="A0A0C4YPU1"/>
<protein>
    <submittedName>
        <fullName evidence="2">Uncharacterized protein</fullName>
    </submittedName>
</protein>
<keyword evidence="3" id="KW-1185">Reference proteome</keyword>
<evidence type="ECO:0000256" key="1">
    <source>
        <dbReference type="SAM" id="MobiDB-lite"/>
    </source>
</evidence>
<gene>
    <name evidence="2" type="ORF">RR42_s2929</name>
</gene>
<evidence type="ECO:0000313" key="2">
    <source>
        <dbReference type="EMBL" id="AJG24510.1"/>
    </source>
</evidence>
<accession>A0A0C4YPU1</accession>